<sequence>MASGKTSPAYDDNSNIEQILVDIISTPKFTEGLDHLLASFDLNSSRGIAAKGLNTNIHGSYAYEKGGPTNDFGAIDFSDVYASNAQYSGCYDYSTSSLNGFQNDQMSDTSSSSIGSPFTEHWMNREYESISQYTQMFDQLAPQDLHVVPFDKAYETGGSLPIKNASVRVFSTLAHPTAPTTERESSHYNYNLRFDLASAEGFTPNSASRMAVRNSPQRTAKGQMARKVVKDGGVQKKKVKAVEEVPVVKDHDRKPQVYDPNLFCFYAMSAKDFNVKDFRKHKGLERKSRLFQPIAMNSFFSIPNLQSSHIDFGSSSARYNNDDKTQRLANIIAGPEFSEGLANLLDVLQTPRAVEKLVSNGIEGSIDEPVLYSSDGHSSGLWYRINFHVMKQPTIMASQASPTRYRSIHSLRAVPTKQHYHYLTASQKFNLSSLSALADLTLSDYAINGEYESVPEYKEMHRQLALHGWTYEAAGSNPQPIARILHGFHNTEEGIKHRQQDGFDLSGTTGFSSSSVGT</sequence>
<dbReference type="EMBL" id="MU155341">
    <property type="protein sequence ID" value="KAF9475236.1"/>
    <property type="molecule type" value="Genomic_DNA"/>
</dbReference>
<name>A0A9P6CPY9_9AGAR</name>
<reference evidence="2" key="1">
    <citation type="submission" date="2020-11" db="EMBL/GenBank/DDBJ databases">
        <authorList>
            <consortium name="DOE Joint Genome Institute"/>
            <person name="Ahrendt S."/>
            <person name="Riley R."/>
            <person name="Andreopoulos W."/>
            <person name="Labutti K."/>
            <person name="Pangilinan J."/>
            <person name="Ruiz-Duenas F.J."/>
            <person name="Barrasa J.M."/>
            <person name="Sanchez-Garcia M."/>
            <person name="Camarero S."/>
            <person name="Miyauchi S."/>
            <person name="Serrano A."/>
            <person name="Linde D."/>
            <person name="Babiker R."/>
            <person name="Drula E."/>
            <person name="Ayuso-Fernandez I."/>
            <person name="Pacheco R."/>
            <person name="Padilla G."/>
            <person name="Ferreira P."/>
            <person name="Barriuso J."/>
            <person name="Kellner H."/>
            <person name="Castanera R."/>
            <person name="Alfaro M."/>
            <person name="Ramirez L."/>
            <person name="Pisabarro A.G."/>
            <person name="Kuo A."/>
            <person name="Tritt A."/>
            <person name="Lipzen A."/>
            <person name="He G."/>
            <person name="Yan M."/>
            <person name="Ng V."/>
            <person name="Cullen D."/>
            <person name="Martin F."/>
            <person name="Rosso M.-N."/>
            <person name="Henrissat B."/>
            <person name="Hibbett D."/>
            <person name="Martinez A.T."/>
            <person name="Grigoriev I.V."/>
        </authorList>
    </citation>
    <scope>NUCLEOTIDE SEQUENCE</scope>
    <source>
        <strain evidence="2">CIRM-BRFM 674</strain>
    </source>
</reference>
<organism evidence="2 3">
    <name type="scientific">Pholiota conissans</name>
    <dbReference type="NCBI Taxonomy" id="109636"/>
    <lineage>
        <taxon>Eukaryota</taxon>
        <taxon>Fungi</taxon>
        <taxon>Dikarya</taxon>
        <taxon>Basidiomycota</taxon>
        <taxon>Agaricomycotina</taxon>
        <taxon>Agaricomycetes</taxon>
        <taxon>Agaricomycetidae</taxon>
        <taxon>Agaricales</taxon>
        <taxon>Agaricineae</taxon>
        <taxon>Strophariaceae</taxon>
        <taxon>Pholiota</taxon>
    </lineage>
</organism>
<protein>
    <submittedName>
        <fullName evidence="2">Uncharacterized protein</fullName>
    </submittedName>
</protein>
<gene>
    <name evidence="2" type="ORF">BDN70DRAFT_996555</name>
</gene>
<proteinExistence type="predicted"/>
<evidence type="ECO:0000313" key="3">
    <source>
        <dbReference type="Proteomes" id="UP000807469"/>
    </source>
</evidence>
<accession>A0A9P6CPY9</accession>
<feature type="region of interest" description="Disordered" evidence="1">
    <location>
        <begin position="499"/>
        <end position="518"/>
    </location>
</feature>
<feature type="compositionally biased region" description="Low complexity" evidence="1">
    <location>
        <begin position="506"/>
        <end position="518"/>
    </location>
</feature>
<keyword evidence="3" id="KW-1185">Reference proteome</keyword>
<evidence type="ECO:0000256" key="1">
    <source>
        <dbReference type="SAM" id="MobiDB-lite"/>
    </source>
</evidence>
<dbReference type="Proteomes" id="UP000807469">
    <property type="component" value="Unassembled WGS sequence"/>
</dbReference>
<comment type="caution">
    <text evidence="2">The sequence shown here is derived from an EMBL/GenBank/DDBJ whole genome shotgun (WGS) entry which is preliminary data.</text>
</comment>
<evidence type="ECO:0000313" key="2">
    <source>
        <dbReference type="EMBL" id="KAF9475236.1"/>
    </source>
</evidence>
<dbReference type="AlphaFoldDB" id="A0A9P6CPY9"/>